<sequence length="293" mass="33460">MVVVDDIYNYSLSQCGINFGDHYLLQWQVIGKRIHFKLKLSGIPENDDFWIGIGFSKIQVNSPVDESEVLAILRLQGAISLEIFSIKSGKIESAESMSDKDEQASLTYTYKNSTSLDSNFTRSLYTDHFFNNSINDCSIWTFYTSPVLMNATFIDPIFDAIICNLSTLCTFYSTNNSSKKLNIRNRRQTFTTTNIQLNRTSSSKIPILYNPVINPNSPNYTAVLRQNEEALMRYRDPTCIFPDPYWCKNYVKQYVNWQQTYNNHSIQAICAPLKASVANAHNRCCQAVRSTGC</sequence>
<dbReference type="InterPro" id="IPR005018">
    <property type="entry name" value="DOMON_domain"/>
</dbReference>
<feature type="domain" description="DOMON" evidence="1">
    <location>
        <begin position="21"/>
        <end position="146"/>
    </location>
</feature>
<dbReference type="AlphaFoldDB" id="A0A1S0TM84"/>
<gene>
    <name evidence="2" type="ORF">LOAG_11892</name>
</gene>
<evidence type="ECO:0000313" key="2">
    <source>
        <dbReference type="EMBL" id="EFO16612.1"/>
    </source>
</evidence>
<name>A0A1S0TM84_LOALO</name>
<dbReference type="GeneID" id="9949352"/>
<dbReference type="PROSITE" id="PS50836">
    <property type="entry name" value="DOMON"/>
    <property type="match status" value="1"/>
</dbReference>
<evidence type="ECO:0000259" key="1">
    <source>
        <dbReference type="PROSITE" id="PS50836"/>
    </source>
</evidence>
<dbReference type="OMA" id="FWIGIGF"/>
<dbReference type="InParanoid" id="A0A1S0TM84"/>
<dbReference type="RefSeq" id="XP_003147457.1">
    <property type="nucleotide sequence ID" value="XM_003147409.1"/>
</dbReference>
<dbReference type="CTD" id="9949352"/>
<reference evidence="2" key="1">
    <citation type="submission" date="2012-04" db="EMBL/GenBank/DDBJ databases">
        <title>The Genome Sequence of Loa loa.</title>
        <authorList>
            <consortium name="The Broad Institute Genome Sequencing Platform"/>
            <consortium name="Broad Institute Genome Sequencing Center for Infectious Disease"/>
            <person name="Nutman T.B."/>
            <person name="Fink D.L."/>
            <person name="Russ C."/>
            <person name="Young S."/>
            <person name="Zeng Q."/>
            <person name="Gargeya S."/>
            <person name="Alvarado L."/>
            <person name="Berlin A."/>
            <person name="Chapman S.B."/>
            <person name="Chen Z."/>
            <person name="Freedman E."/>
            <person name="Gellesch M."/>
            <person name="Goldberg J."/>
            <person name="Griggs A."/>
            <person name="Gujja S."/>
            <person name="Heilman E.R."/>
            <person name="Heiman D."/>
            <person name="Howarth C."/>
            <person name="Mehta T."/>
            <person name="Neiman D."/>
            <person name="Pearson M."/>
            <person name="Roberts A."/>
            <person name="Saif S."/>
            <person name="Shea T."/>
            <person name="Shenoy N."/>
            <person name="Sisk P."/>
            <person name="Stolte C."/>
            <person name="Sykes S."/>
            <person name="White J."/>
            <person name="Yandava C."/>
            <person name="Haas B."/>
            <person name="Henn M.R."/>
            <person name="Nusbaum C."/>
            <person name="Birren B."/>
        </authorList>
    </citation>
    <scope>NUCLEOTIDE SEQUENCE [LARGE SCALE GENOMIC DNA]</scope>
</reference>
<dbReference type="EMBL" id="JH712528">
    <property type="protein sequence ID" value="EFO16612.1"/>
    <property type="molecule type" value="Genomic_DNA"/>
</dbReference>
<proteinExistence type="predicted"/>
<dbReference type="OrthoDB" id="5814313at2759"/>
<protein>
    <recommendedName>
        <fullName evidence="1">DOMON domain-containing protein</fullName>
    </recommendedName>
</protein>
<organism evidence="2">
    <name type="scientific">Loa loa</name>
    <name type="common">Eye worm</name>
    <name type="synonym">Filaria loa</name>
    <dbReference type="NCBI Taxonomy" id="7209"/>
    <lineage>
        <taxon>Eukaryota</taxon>
        <taxon>Metazoa</taxon>
        <taxon>Ecdysozoa</taxon>
        <taxon>Nematoda</taxon>
        <taxon>Chromadorea</taxon>
        <taxon>Rhabditida</taxon>
        <taxon>Spirurina</taxon>
        <taxon>Spiruromorpha</taxon>
        <taxon>Filarioidea</taxon>
        <taxon>Onchocercidae</taxon>
        <taxon>Loa</taxon>
    </lineage>
</organism>
<accession>A0A1S0TM84</accession>
<dbReference type="KEGG" id="loa:LOAG_11892"/>